<dbReference type="AlphaFoldDB" id="A0A1D6M4N7"/>
<gene>
    <name evidence="1" type="ORF">ZEAMMB73_Zm00001d038232</name>
</gene>
<reference evidence="1" key="1">
    <citation type="submission" date="2015-12" db="EMBL/GenBank/DDBJ databases">
        <title>Update maize B73 reference genome by single molecule sequencing technologies.</title>
        <authorList>
            <consortium name="Maize Genome Sequencing Project"/>
            <person name="Ware D."/>
        </authorList>
    </citation>
    <scope>NUCLEOTIDE SEQUENCE</scope>
    <source>
        <tissue evidence="1">Seedling</tissue>
    </source>
</reference>
<accession>A0A1D6M4N7</accession>
<organism evidence="1">
    <name type="scientific">Zea mays</name>
    <name type="common">Maize</name>
    <dbReference type="NCBI Taxonomy" id="4577"/>
    <lineage>
        <taxon>Eukaryota</taxon>
        <taxon>Viridiplantae</taxon>
        <taxon>Streptophyta</taxon>
        <taxon>Embryophyta</taxon>
        <taxon>Tracheophyta</taxon>
        <taxon>Spermatophyta</taxon>
        <taxon>Magnoliopsida</taxon>
        <taxon>Liliopsida</taxon>
        <taxon>Poales</taxon>
        <taxon>Poaceae</taxon>
        <taxon>PACMAD clade</taxon>
        <taxon>Panicoideae</taxon>
        <taxon>Andropogonodae</taxon>
        <taxon>Andropogoneae</taxon>
        <taxon>Tripsacinae</taxon>
        <taxon>Zea</taxon>
    </lineage>
</organism>
<sequence>MVVIKLPVVSLFGTLNINFELWFKLMRHGGALRPLPLCLACQLEMIVSQSTSRPNL</sequence>
<dbReference type="EMBL" id="CM000782">
    <property type="protein sequence ID" value="AQK86093.1"/>
    <property type="molecule type" value="Genomic_DNA"/>
</dbReference>
<evidence type="ECO:0000313" key="1">
    <source>
        <dbReference type="EMBL" id="AQK86093.1"/>
    </source>
</evidence>
<protein>
    <submittedName>
        <fullName evidence="1">RNA-binding (RRM/RBD/RNP motifs) family protein</fullName>
    </submittedName>
</protein>
<dbReference type="EMBL" id="CM000782">
    <property type="protein sequence ID" value="AQK86096.1"/>
    <property type="molecule type" value="Genomic_DNA"/>
</dbReference>
<proteinExistence type="predicted"/>
<name>A0A1D6M4N7_MAIZE</name>
<dbReference type="EMBL" id="CM000782">
    <property type="protein sequence ID" value="AQK86095.1"/>
    <property type="molecule type" value="Genomic_DNA"/>
</dbReference>